<feature type="compositionally biased region" description="Basic residues" evidence="1">
    <location>
        <begin position="309"/>
        <end position="318"/>
    </location>
</feature>
<dbReference type="Gene3D" id="2.50.20.20">
    <property type="match status" value="1"/>
</dbReference>
<gene>
    <name evidence="3" type="ORF">FHX41_3036</name>
</gene>
<evidence type="ECO:0000256" key="1">
    <source>
        <dbReference type="SAM" id="MobiDB-lite"/>
    </source>
</evidence>
<feature type="compositionally biased region" description="Low complexity" evidence="1">
    <location>
        <begin position="319"/>
        <end position="328"/>
    </location>
</feature>
<dbReference type="EMBL" id="VFPO01000001">
    <property type="protein sequence ID" value="TQM69342.1"/>
    <property type="molecule type" value="Genomic_DNA"/>
</dbReference>
<reference evidence="3 4" key="1">
    <citation type="submission" date="2019-06" db="EMBL/GenBank/DDBJ databases">
        <title>Sequencing the genomes of 1000 actinobacteria strains.</title>
        <authorList>
            <person name="Klenk H.-P."/>
        </authorList>
    </citation>
    <scope>NUCLEOTIDE SEQUENCE [LARGE SCALE GENOMIC DNA]</scope>
    <source>
        <strain evidence="3 4">DSM 45043</strain>
    </source>
</reference>
<protein>
    <submittedName>
        <fullName evidence="3">DUF3068 family protein</fullName>
    </submittedName>
</protein>
<comment type="caution">
    <text evidence="3">The sequence shown here is derived from an EMBL/GenBank/DDBJ whole genome shotgun (WGS) entry which is preliminary data.</text>
</comment>
<feature type="region of interest" description="Disordered" evidence="1">
    <location>
        <begin position="308"/>
        <end position="328"/>
    </location>
</feature>
<dbReference type="RefSeq" id="WP_185758831.1">
    <property type="nucleotide sequence ID" value="NZ_VFPO01000001.1"/>
</dbReference>
<evidence type="ECO:0000256" key="2">
    <source>
        <dbReference type="SAM" id="Phobius"/>
    </source>
</evidence>
<dbReference type="InterPro" id="IPR021424">
    <property type="entry name" value="PorA"/>
</dbReference>
<organism evidence="3 4">
    <name type="scientific">Actinomadura hallensis</name>
    <dbReference type="NCBI Taxonomy" id="337895"/>
    <lineage>
        <taxon>Bacteria</taxon>
        <taxon>Bacillati</taxon>
        <taxon>Actinomycetota</taxon>
        <taxon>Actinomycetes</taxon>
        <taxon>Streptosporangiales</taxon>
        <taxon>Thermomonosporaceae</taxon>
        <taxon>Actinomadura</taxon>
    </lineage>
</organism>
<accession>A0A543IFI0</accession>
<dbReference type="AlphaFoldDB" id="A0A543IFI0"/>
<feature type="transmembrane region" description="Helical" evidence="2">
    <location>
        <begin position="285"/>
        <end position="306"/>
    </location>
</feature>
<dbReference type="Proteomes" id="UP000316706">
    <property type="component" value="Unassembled WGS sequence"/>
</dbReference>
<keyword evidence="2" id="KW-1133">Transmembrane helix</keyword>
<keyword evidence="4" id="KW-1185">Reference proteome</keyword>
<evidence type="ECO:0000313" key="3">
    <source>
        <dbReference type="EMBL" id="TQM69342.1"/>
    </source>
</evidence>
<name>A0A543IFI0_9ACTN</name>
<proteinExistence type="predicted"/>
<keyword evidence="2" id="KW-0812">Transmembrane</keyword>
<evidence type="ECO:0000313" key="4">
    <source>
        <dbReference type="Proteomes" id="UP000316706"/>
    </source>
</evidence>
<dbReference type="Pfam" id="PF11271">
    <property type="entry name" value="PorA"/>
    <property type="match status" value="1"/>
</dbReference>
<sequence length="328" mass="35179">MRRIIGVSLIGLGAFLVAAGVLVRFYAAPVLIGAPVDIYQVTRLRAEGASYLDASSLTVRSGATVVATSTVRGDVKASDGDTAVWDNGTVLQDMATGTTIEVQNARYAFDRRTARLKNCCGAAVQEDTGVRMSGIGLFWPLEARKRRLEVFDTATRRAWPAEFEGEERVDGRLTYRYAYRVPETAVAGEVPALPATLFGRPEGDPPVEAQRHYRLDATFWIDPRTGAAIDQRRHVVTTLRPKEGPGGLVVADLNLRMTPESRKALRDRADEGAAQIRLLKTVVPLAGAVAGLAALAAGLILVLGAGPRTPRRGRRRAAPRTVGPAASG</sequence>
<keyword evidence="2" id="KW-0472">Membrane</keyword>